<evidence type="ECO:0000313" key="2">
    <source>
        <dbReference type="Proteomes" id="UP000092993"/>
    </source>
</evidence>
<evidence type="ECO:0000313" key="1">
    <source>
        <dbReference type="EMBL" id="OBZ70216.1"/>
    </source>
</evidence>
<reference evidence="1 2" key="1">
    <citation type="submission" date="2016-03" db="EMBL/GenBank/DDBJ databases">
        <title>Whole genome sequencing of Grifola frondosa 9006-11.</title>
        <authorList>
            <person name="Min B."/>
            <person name="Park H."/>
            <person name="Kim J.-G."/>
            <person name="Cho H."/>
            <person name="Oh Y.-L."/>
            <person name="Kong W.-S."/>
            <person name="Choi I.-G."/>
        </authorList>
    </citation>
    <scope>NUCLEOTIDE SEQUENCE [LARGE SCALE GENOMIC DNA]</scope>
    <source>
        <strain evidence="1 2">9006-11</strain>
    </source>
</reference>
<dbReference type="AlphaFoldDB" id="A0A1C7M1E4"/>
<dbReference type="Proteomes" id="UP000092993">
    <property type="component" value="Unassembled WGS sequence"/>
</dbReference>
<protein>
    <submittedName>
        <fullName evidence="1">Uncharacterized protein</fullName>
    </submittedName>
</protein>
<proteinExistence type="predicted"/>
<name>A0A1C7M1E4_GRIFR</name>
<accession>A0A1C7M1E4</accession>
<sequence length="97" mass="11168">MSSALLLISQDTDKDIETAVERAWHKVFWPAQQRYGHILFLVFLAKISAPQLNLFALPAVLHEGLWRSVLVRVNFRLDGSSKGKRVKTLDTARTWHR</sequence>
<keyword evidence="2" id="KW-1185">Reference proteome</keyword>
<organism evidence="1 2">
    <name type="scientific">Grifola frondosa</name>
    <name type="common">Maitake</name>
    <name type="synonym">Polyporus frondosus</name>
    <dbReference type="NCBI Taxonomy" id="5627"/>
    <lineage>
        <taxon>Eukaryota</taxon>
        <taxon>Fungi</taxon>
        <taxon>Dikarya</taxon>
        <taxon>Basidiomycota</taxon>
        <taxon>Agaricomycotina</taxon>
        <taxon>Agaricomycetes</taxon>
        <taxon>Polyporales</taxon>
        <taxon>Grifolaceae</taxon>
        <taxon>Grifola</taxon>
    </lineage>
</organism>
<dbReference type="EMBL" id="LUGG01000014">
    <property type="protein sequence ID" value="OBZ70216.1"/>
    <property type="molecule type" value="Genomic_DNA"/>
</dbReference>
<gene>
    <name evidence="1" type="ORF">A0H81_09734</name>
</gene>
<comment type="caution">
    <text evidence="1">The sequence shown here is derived from an EMBL/GenBank/DDBJ whole genome shotgun (WGS) entry which is preliminary data.</text>
</comment>